<evidence type="ECO:0000256" key="6">
    <source>
        <dbReference type="ARBA" id="ARBA00022960"/>
    </source>
</evidence>
<evidence type="ECO:0000256" key="10">
    <source>
        <dbReference type="HAMAP-Rule" id="MF_02019"/>
    </source>
</evidence>
<dbReference type="Gene3D" id="3.90.190.20">
    <property type="entry name" value="Mur ligase, C-terminal domain"/>
    <property type="match status" value="1"/>
</dbReference>
<comment type="similarity">
    <text evidence="10">Belongs to the MurCDEF family. MurF subfamily.</text>
</comment>
<evidence type="ECO:0000313" key="16">
    <source>
        <dbReference type="Proteomes" id="UP000607559"/>
    </source>
</evidence>
<keyword evidence="4 10" id="KW-0547">Nucleotide-binding</keyword>
<evidence type="ECO:0000256" key="1">
    <source>
        <dbReference type="ARBA" id="ARBA00022490"/>
    </source>
</evidence>
<dbReference type="InterPro" id="IPR000713">
    <property type="entry name" value="Mur_ligase_N"/>
</dbReference>
<evidence type="ECO:0000313" key="15">
    <source>
        <dbReference type="EMBL" id="GGB24488.1"/>
    </source>
</evidence>
<dbReference type="InterPro" id="IPR036565">
    <property type="entry name" value="Mur-like_cat_sf"/>
</dbReference>
<evidence type="ECO:0000259" key="14">
    <source>
        <dbReference type="Pfam" id="PF08245"/>
    </source>
</evidence>
<dbReference type="GO" id="GO:0005524">
    <property type="term" value="F:ATP binding"/>
    <property type="evidence" value="ECO:0007669"/>
    <property type="project" value="UniProtKB-UniRule"/>
</dbReference>
<feature type="domain" description="Mur ligase central" evidence="14">
    <location>
        <begin position="103"/>
        <end position="287"/>
    </location>
</feature>
<comment type="pathway">
    <text evidence="10 11">Cell wall biogenesis; peptidoglycan biosynthesis.</text>
</comment>
<dbReference type="Pfam" id="PF08245">
    <property type="entry name" value="Mur_ligase_M"/>
    <property type="match status" value="1"/>
</dbReference>
<dbReference type="InterPro" id="IPR036615">
    <property type="entry name" value="Mur_ligase_C_dom_sf"/>
</dbReference>
<dbReference type="Gene3D" id="3.40.1390.10">
    <property type="entry name" value="MurE/MurF, N-terminal domain"/>
    <property type="match status" value="1"/>
</dbReference>
<dbReference type="GO" id="GO:0009252">
    <property type="term" value="P:peptidoglycan biosynthetic process"/>
    <property type="evidence" value="ECO:0007669"/>
    <property type="project" value="UniProtKB-UniRule"/>
</dbReference>
<keyword evidence="9 10" id="KW-0961">Cell wall biogenesis/degradation</keyword>
<comment type="subcellular location">
    <subcellularLocation>
        <location evidence="10 11">Cytoplasm</location>
    </subcellularLocation>
</comment>
<gene>
    <name evidence="10 15" type="primary">murF</name>
    <name evidence="15" type="ORF">GCM10011511_55490</name>
</gene>
<protein>
    <recommendedName>
        <fullName evidence="10 11">UDP-N-acetylmuramoyl-tripeptide--D-alanyl-D-alanine ligase</fullName>
        <ecNumber evidence="10 11">6.3.2.10</ecNumber>
    </recommendedName>
    <alternativeName>
        <fullName evidence="10">D-alanyl-D-alanine-adding enzyme</fullName>
    </alternativeName>
</protein>
<dbReference type="InterPro" id="IPR051046">
    <property type="entry name" value="MurCDEF_CellWall_CoF430Synth"/>
</dbReference>
<dbReference type="SUPFAM" id="SSF53623">
    <property type="entry name" value="MurD-like peptide ligases, catalytic domain"/>
    <property type="match status" value="1"/>
</dbReference>
<evidence type="ECO:0000256" key="2">
    <source>
        <dbReference type="ARBA" id="ARBA00022598"/>
    </source>
</evidence>
<dbReference type="SUPFAM" id="SSF63418">
    <property type="entry name" value="MurE/MurF N-terminal domain"/>
    <property type="match status" value="1"/>
</dbReference>
<keyword evidence="8 10" id="KW-0131">Cell cycle</keyword>
<dbReference type="InterPro" id="IPR013221">
    <property type="entry name" value="Mur_ligase_cen"/>
</dbReference>
<dbReference type="InterPro" id="IPR004101">
    <property type="entry name" value="Mur_ligase_C"/>
</dbReference>
<dbReference type="GO" id="GO:0071555">
    <property type="term" value="P:cell wall organization"/>
    <property type="evidence" value="ECO:0007669"/>
    <property type="project" value="UniProtKB-KW"/>
</dbReference>
<evidence type="ECO:0000256" key="9">
    <source>
        <dbReference type="ARBA" id="ARBA00023316"/>
    </source>
</evidence>
<dbReference type="EMBL" id="BMJC01000008">
    <property type="protein sequence ID" value="GGB24488.1"/>
    <property type="molecule type" value="Genomic_DNA"/>
</dbReference>
<evidence type="ECO:0000259" key="13">
    <source>
        <dbReference type="Pfam" id="PF02875"/>
    </source>
</evidence>
<keyword evidence="16" id="KW-1185">Reference proteome</keyword>
<keyword evidence="6 10" id="KW-0133">Cell shape</keyword>
<dbReference type="Gene3D" id="3.40.1190.10">
    <property type="entry name" value="Mur-like, catalytic domain"/>
    <property type="match status" value="1"/>
</dbReference>
<dbReference type="UniPathway" id="UPA00219"/>
<organism evidence="15 16">
    <name type="scientific">Puia dinghuensis</name>
    <dbReference type="NCBI Taxonomy" id="1792502"/>
    <lineage>
        <taxon>Bacteria</taxon>
        <taxon>Pseudomonadati</taxon>
        <taxon>Bacteroidota</taxon>
        <taxon>Chitinophagia</taxon>
        <taxon>Chitinophagales</taxon>
        <taxon>Chitinophagaceae</taxon>
        <taxon>Puia</taxon>
    </lineage>
</organism>
<evidence type="ECO:0000256" key="8">
    <source>
        <dbReference type="ARBA" id="ARBA00023306"/>
    </source>
</evidence>
<keyword evidence="1 10" id="KW-0963">Cytoplasm</keyword>
<dbReference type="AlphaFoldDB" id="A0A8J2UIX6"/>
<feature type="domain" description="Mur ligase N-terminal catalytic" evidence="12">
    <location>
        <begin position="15"/>
        <end position="90"/>
    </location>
</feature>
<dbReference type="InterPro" id="IPR005863">
    <property type="entry name" value="UDP-N-AcMur_synth"/>
</dbReference>
<evidence type="ECO:0000256" key="3">
    <source>
        <dbReference type="ARBA" id="ARBA00022618"/>
    </source>
</evidence>
<sequence length="442" mass="48139">MTIELLYDLYQRYPSVQTDTRQLKQGDLFFALKGPNFNGNAFALRALELGAAYAIVDEPVVSPSVSATPVANDRIIQVHDVLFTLHQLALYHRRHFDIPFIAITGSNGKTTTKELIHAVLASTFQTYTTKGNLNNHIGIPLTILSVHRDAEFAVIEMGANHQKEIEGYCRYTLPTHGIITNIGRAHLEGFGGVDGVRKGKGELYDYLRDEGGSAFVFRDSEDLRQMSRGIPHIITYGTADADVVGKVAPSEDSFLHVEITRGAIAGVVPTQLVGDYNLPNVLVAVAVGKHFGVSDAKIRQAITQYTPSNSRSQLIERDGNHIILDAYNANPSSMRAAIENFARLATDGGEKVLVLGAMAELGPESVNEHRGIVELIGEYPWAQVVLVGGDFLKVEHPYLSFANSAEAAKWYGGAGLKGAWVLIKGSRSSRMEEVLARTPGVS</sequence>
<evidence type="ECO:0000256" key="11">
    <source>
        <dbReference type="RuleBase" id="RU004136"/>
    </source>
</evidence>
<dbReference type="PANTHER" id="PTHR43024">
    <property type="entry name" value="UDP-N-ACETYLMURAMOYL-TRIPEPTIDE--D-ALANYL-D-ALANINE LIGASE"/>
    <property type="match status" value="1"/>
</dbReference>
<feature type="binding site" evidence="10">
    <location>
        <begin position="105"/>
        <end position="111"/>
    </location>
    <ligand>
        <name>ATP</name>
        <dbReference type="ChEBI" id="CHEBI:30616"/>
    </ligand>
</feature>
<accession>A0A8J2UIX6</accession>
<evidence type="ECO:0000256" key="7">
    <source>
        <dbReference type="ARBA" id="ARBA00022984"/>
    </source>
</evidence>
<evidence type="ECO:0000256" key="5">
    <source>
        <dbReference type="ARBA" id="ARBA00022840"/>
    </source>
</evidence>
<keyword evidence="2 10" id="KW-0436">Ligase</keyword>
<comment type="catalytic activity">
    <reaction evidence="10 11">
        <text>D-alanyl-D-alanine + UDP-N-acetyl-alpha-D-muramoyl-L-alanyl-gamma-D-glutamyl-meso-2,6-diaminopimelate + ATP = UDP-N-acetyl-alpha-D-muramoyl-L-alanyl-gamma-D-glutamyl-meso-2,6-diaminopimeloyl-D-alanyl-D-alanine + ADP + phosphate + H(+)</text>
        <dbReference type="Rhea" id="RHEA:28374"/>
        <dbReference type="ChEBI" id="CHEBI:15378"/>
        <dbReference type="ChEBI" id="CHEBI:30616"/>
        <dbReference type="ChEBI" id="CHEBI:43474"/>
        <dbReference type="ChEBI" id="CHEBI:57822"/>
        <dbReference type="ChEBI" id="CHEBI:61386"/>
        <dbReference type="ChEBI" id="CHEBI:83905"/>
        <dbReference type="ChEBI" id="CHEBI:456216"/>
        <dbReference type="EC" id="6.3.2.10"/>
    </reaction>
</comment>
<keyword evidence="5 10" id="KW-0067">ATP-binding</keyword>
<dbReference type="EC" id="6.3.2.10" evidence="10 11"/>
<dbReference type="GO" id="GO:0008360">
    <property type="term" value="P:regulation of cell shape"/>
    <property type="evidence" value="ECO:0007669"/>
    <property type="project" value="UniProtKB-KW"/>
</dbReference>
<proteinExistence type="inferred from homology"/>
<dbReference type="GO" id="GO:0005737">
    <property type="term" value="C:cytoplasm"/>
    <property type="evidence" value="ECO:0007669"/>
    <property type="project" value="UniProtKB-SubCell"/>
</dbReference>
<feature type="domain" description="Mur ligase C-terminal" evidence="13">
    <location>
        <begin position="311"/>
        <end position="426"/>
    </location>
</feature>
<evidence type="ECO:0000256" key="4">
    <source>
        <dbReference type="ARBA" id="ARBA00022741"/>
    </source>
</evidence>
<dbReference type="GO" id="GO:0047480">
    <property type="term" value="F:UDP-N-acetylmuramoyl-tripeptide-D-alanyl-D-alanine ligase activity"/>
    <property type="evidence" value="ECO:0007669"/>
    <property type="project" value="UniProtKB-UniRule"/>
</dbReference>
<reference evidence="15" key="2">
    <citation type="submission" date="2020-09" db="EMBL/GenBank/DDBJ databases">
        <authorList>
            <person name="Sun Q."/>
            <person name="Zhou Y."/>
        </authorList>
    </citation>
    <scope>NUCLEOTIDE SEQUENCE</scope>
    <source>
        <strain evidence="15">CGMCC 1.15448</strain>
    </source>
</reference>
<name>A0A8J2UIX6_9BACT</name>
<dbReference type="Pfam" id="PF02875">
    <property type="entry name" value="Mur_ligase_C"/>
    <property type="match status" value="1"/>
</dbReference>
<dbReference type="PANTHER" id="PTHR43024:SF1">
    <property type="entry name" value="UDP-N-ACETYLMURAMOYL-TRIPEPTIDE--D-ALANYL-D-ALANINE LIGASE"/>
    <property type="match status" value="1"/>
</dbReference>
<dbReference type="Proteomes" id="UP000607559">
    <property type="component" value="Unassembled WGS sequence"/>
</dbReference>
<evidence type="ECO:0000259" key="12">
    <source>
        <dbReference type="Pfam" id="PF01225"/>
    </source>
</evidence>
<dbReference type="GO" id="GO:0051301">
    <property type="term" value="P:cell division"/>
    <property type="evidence" value="ECO:0007669"/>
    <property type="project" value="UniProtKB-KW"/>
</dbReference>
<dbReference type="HAMAP" id="MF_02019">
    <property type="entry name" value="MurF"/>
    <property type="match status" value="1"/>
</dbReference>
<keyword evidence="3 10" id="KW-0132">Cell division</keyword>
<keyword evidence="7 10" id="KW-0573">Peptidoglycan synthesis</keyword>
<comment type="function">
    <text evidence="10 11">Involved in cell wall formation. Catalyzes the final step in the synthesis of UDP-N-acetylmuramoyl-pentapeptide, the precursor of murein.</text>
</comment>
<dbReference type="InterPro" id="IPR035911">
    <property type="entry name" value="MurE/MurF_N"/>
</dbReference>
<dbReference type="Pfam" id="PF01225">
    <property type="entry name" value="Mur_ligase"/>
    <property type="match status" value="1"/>
</dbReference>
<dbReference type="NCBIfam" id="TIGR01143">
    <property type="entry name" value="murF"/>
    <property type="match status" value="1"/>
</dbReference>
<reference evidence="15" key="1">
    <citation type="journal article" date="2014" name="Int. J. Syst. Evol. Microbiol.">
        <title>Complete genome sequence of Corynebacterium casei LMG S-19264T (=DSM 44701T), isolated from a smear-ripened cheese.</title>
        <authorList>
            <consortium name="US DOE Joint Genome Institute (JGI-PGF)"/>
            <person name="Walter F."/>
            <person name="Albersmeier A."/>
            <person name="Kalinowski J."/>
            <person name="Ruckert C."/>
        </authorList>
    </citation>
    <scope>NUCLEOTIDE SEQUENCE</scope>
    <source>
        <strain evidence="15">CGMCC 1.15448</strain>
    </source>
</reference>
<comment type="caution">
    <text evidence="15">The sequence shown here is derived from an EMBL/GenBank/DDBJ whole genome shotgun (WGS) entry which is preliminary data.</text>
</comment>
<dbReference type="SUPFAM" id="SSF53244">
    <property type="entry name" value="MurD-like peptide ligases, peptide-binding domain"/>
    <property type="match status" value="1"/>
</dbReference>